<dbReference type="GO" id="GO:0008081">
    <property type="term" value="F:phosphoric diester hydrolase activity"/>
    <property type="evidence" value="ECO:0007669"/>
    <property type="project" value="UniProtKB-ARBA"/>
</dbReference>
<dbReference type="PANTHER" id="PTHR43155">
    <property type="entry name" value="CYCLIC DI-GMP PHOSPHODIESTERASE PA4108-RELATED"/>
    <property type="match status" value="1"/>
</dbReference>
<organism evidence="2 3">
    <name type="scientific">Saccharophagus degradans (strain 2-40 / ATCC 43961 / DSM 17024)</name>
    <dbReference type="NCBI Taxonomy" id="203122"/>
    <lineage>
        <taxon>Bacteria</taxon>
        <taxon>Pseudomonadati</taxon>
        <taxon>Pseudomonadota</taxon>
        <taxon>Gammaproteobacteria</taxon>
        <taxon>Cellvibrionales</taxon>
        <taxon>Cellvibrionaceae</taxon>
        <taxon>Saccharophagus</taxon>
    </lineage>
</organism>
<dbReference type="STRING" id="203122.Sde_1359"/>
<dbReference type="HOGENOM" id="CLU_051988_0_0_6"/>
<dbReference type="OrthoDB" id="9780948at2"/>
<dbReference type="Gene3D" id="1.10.3210.10">
    <property type="entry name" value="Hypothetical protein af1432"/>
    <property type="match status" value="1"/>
</dbReference>
<dbReference type="InterPro" id="IPR037522">
    <property type="entry name" value="HD_GYP_dom"/>
</dbReference>
<dbReference type="CDD" id="cd00077">
    <property type="entry name" value="HDc"/>
    <property type="match status" value="1"/>
</dbReference>
<dbReference type="Proteomes" id="UP000001947">
    <property type="component" value="Chromosome"/>
</dbReference>
<evidence type="ECO:0000259" key="1">
    <source>
        <dbReference type="PROSITE" id="PS51832"/>
    </source>
</evidence>
<dbReference type="SUPFAM" id="SSF109604">
    <property type="entry name" value="HD-domain/PDEase-like"/>
    <property type="match status" value="1"/>
</dbReference>
<dbReference type="EC" id="2.7.3.-" evidence="2"/>
<sequence>MDFYKEHIASVSEDHGVVATENICNQHGQTIVASGAQIDSTSSERILKFKLLKPIESSIAIESELSVDDLYQHITDYMCDDNSLFEVYLESNLGTLLRDCCEFAFSYDIIRQKLTVLRYQYPNQFDQTLFVSWFTALIEKKSGKQDPDIYQSFTAAVCRDLGLLHIDPKILTSNEKLTPEQWRQLQSHPIISQKIVEALEGLSADCARGVLEHHENLDGTGFPSSKLAAQLAPLGQILALLDGTYANYAKFFKPLGRTLADVVPIIQMNSRAHFGNFSDIFVASIRCCSRTDHTVINENNIADAVAEVIACHKYISDYLACAFKLISEFAKSSKGPRLVAMQKGYLHIHQSVTQSGLINLAYIRWVEQVREEKIKSAYREVEDSLMMMREVIYQIDRLNIQLSTYVTKEGEKGATANSPSLFQQLITFEKPVFKTLT</sequence>
<reference evidence="2 3" key="1">
    <citation type="journal article" date="2008" name="PLoS Genet.">
        <title>Complete genome sequence of the complex carbohydrate-degrading marine bacterium, Saccharophagus degradans strain 2-40 T.</title>
        <authorList>
            <person name="Weiner R.M."/>
            <person name="Taylor L.E.II."/>
            <person name="Henrissat B."/>
            <person name="Hauser L."/>
            <person name="Land M."/>
            <person name="Coutinho P.M."/>
            <person name="Rancurel C."/>
            <person name="Saunders E.H."/>
            <person name="Longmire A.G."/>
            <person name="Zhang H."/>
            <person name="Bayer E.A."/>
            <person name="Gilbert H.J."/>
            <person name="Larimer F."/>
            <person name="Zhulin I.B."/>
            <person name="Ekborg N.A."/>
            <person name="Lamed R."/>
            <person name="Richardson P.M."/>
            <person name="Borovok I."/>
            <person name="Hutcheson S."/>
        </authorList>
    </citation>
    <scope>NUCLEOTIDE SEQUENCE [LARGE SCALE GENOMIC DNA]</scope>
    <source>
        <strain evidence="3">2-40 / ATCC 43961 / DSM 17024</strain>
    </source>
</reference>
<feature type="domain" description="HD-GYP" evidence="1">
    <location>
        <begin position="102"/>
        <end position="297"/>
    </location>
</feature>
<dbReference type="GeneID" id="98613034"/>
<protein>
    <submittedName>
        <fullName evidence="2">GAF sensor signal transduction histidine kinase</fullName>
        <ecNumber evidence="2">2.7.3.-</ecNumber>
    </submittedName>
</protein>
<dbReference type="RefSeq" id="WP_011467841.1">
    <property type="nucleotide sequence ID" value="NC_007912.1"/>
</dbReference>
<keyword evidence="2" id="KW-0418">Kinase</keyword>
<dbReference type="PANTHER" id="PTHR43155:SF2">
    <property type="entry name" value="CYCLIC DI-GMP PHOSPHODIESTERASE PA4108"/>
    <property type="match status" value="1"/>
</dbReference>
<evidence type="ECO:0000313" key="3">
    <source>
        <dbReference type="Proteomes" id="UP000001947"/>
    </source>
</evidence>
<dbReference type="Pfam" id="PF13487">
    <property type="entry name" value="HD_5"/>
    <property type="match status" value="1"/>
</dbReference>
<dbReference type="AlphaFoldDB" id="Q21L08"/>
<dbReference type="EMBL" id="CP000282">
    <property type="protein sequence ID" value="ABD80621.1"/>
    <property type="molecule type" value="Genomic_DNA"/>
</dbReference>
<dbReference type="GO" id="GO:0016301">
    <property type="term" value="F:kinase activity"/>
    <property type="evidence" value="ECO:0007669"/>
    <property type="project" value="UniProtKB-KW"/>
</dbReference>
<evidence type="ECO:0000313" key="2">
    <source>
        <dbReference type="EMBL" id="ABD80621.1"/>
    </source>
</evidence>
<proteinExistence type="predicted"/>
<accession>Q21L08</accession>
<keyword evidence="2" id="KW-0808">Transferase</keyword>
<name>Q21L08_SACD2</name>
<gene>
    <name evidence="2" type="ordered locus">Sde_1359</name>
</gene>
<dbReference type="InterPro" id="IPR003607">
    <property type="entry name" value="HD/PDEase_dom"/>
</dbReference>
<dbReference type="eggNOG" id="COG2206">
    <property type="taxonomic scope" value="Bacteria"/>
</dbReference>
<dbReference type="KEGG" id="sde:Sde_1359"/>
<dbReference type="PROSITE" id="PS51832">
    <property type="entry name" value="HD_GYP"/>
    <property type="match status" value="1"/>
</dbReference>
<keyword evidence="3" id="KW-1185">Reference proteome</keyword>